<dbReference type="InterPro" id="IPR006811">
    <property type="entry name" value="RNA_pol_II_suA"/>
</dbReference>
<dbReference type="EMBL" id="KV454540">
    <property type="protein sequence ID" value="ODV67849.1"/>
    <property type="molecule type" value="Genomic_DNA"/>
</dbReference>
<accession>A0A1E4RKQ5</accession>
<dbReference type="STRING" id="984485.A0A1E4RKQ5"/>
<dbReference type="GeneID" id="30995659"/>
<dbReference type="Proteomes" id="UP000095085">
    <property type="component" value="Unassembled WGS sequence"/>
</dbReference>
<dbReference type="Pfam" id="PF04722">
    <property type="entry name" value="Ssu72"/>
    <property type="match status" value="1"/>
</dbReference>
<dbReference type="RefSeq" id="XP_020076916.1">
    <property type="nucleotide sequence ID" value="XM_020221109.1"/>
</dbReference>
<keyword evidence="7 12" id="KW-0378">Hydrolase</keyword>
<dbReference type="PANTHER" id="PTHR20383">
    <property type="entry name" value="RNA POLYMERASE II SUBUNIT A C-TERMINAL DOMAIN PHOSPHATASE"/>
    <property type="match status" value="1"/>
</dbReference>
<dbReference type="GO" id="GO:0180007">
    <property type="term" value="F:RNA polymerase II CTD heptapeptide repeat S5 phosphatase activity"/>
    <property type="evidence" value="ECO:0007669"/>
    <property type="project" value="EnsemblFungi"/>
</dbReference>
<comment type="function">
    <text evidence="12">Component of the cleavage and polyadenylation factor (CPF) complex, which plays a key role in polyadenylation-dependent pre-mRNA 3'-end formation and cooperates with cleavage factors including the CFIA complex and NAB4/CFIB. SSU72 is required for 3'-end formation of snoRNAs.</text>
</comment>
<dbReference type="GO" id="GO:1902801">
    <property type="term" value="P:regulation of siRNA-independent facultative heterochromatin formation"/>
    <property type="evidence" value="ECO:0007669"/>
    <property type="project" value="EnsemblFungi"/>
</dbReference>
<dbReference type="GO" id="GO:0030847">
    <property type="term" value="P:termination of RNA polymerase II transcription, exosome-dependent"/>
    <property type="evidence" value="ECO:0007669"/>
    <property type="project" value="EnsemblFungi"/>
</dbReference>
<protein>
    <recommendedName>
        <fullName evidence="5 12">RNA polymerase II subunit A C-terminal domain phosphatase SSU72</fullName>
        <shortName evidence="12">CTD phosphatase SSU72</shortName>
        <ecNumber evidence="4 12">3.1.3.16</ecNumber>
    </recommendedName>
</protein>
<evidence type="ECO:0000313" key="14">
    <source>
        <dbReference type="Proteomes" id="UP000095085"/>
    </source>
</evidence>
<comment type="catalytic activity">
    <reaction evidence="11 12">
        <text>O-phospho-L-threonyl-[protein] + H2O = L-threonyl-[protein] + phosphate</text>
        <dbReference type="Rhea" id="RHEA:47004"/>
        <dbReference type="Rhea" id="RHEA-COMP:11060"/>
        <dbReference type="Rhea" id="RHEA-COMP:11605"/>
        <dbReference type="ChEBI" id="CHEBI:15377"/>
        <dbReference type="ChEBI" id="CHEBI:30013"/>
        <dbReference type="ChEBI" id="CHEBI:43474"/>
        <dbReference type="ChEBI" id="CHEBI:61977"/>
        <dbReference type="EC" id="3.1.3.16"/>
    </reaction>
</comment>
<evidence type="ECO:0000256" key="12">
    <source>
        <dbReference type="RuleBase" id="RU369031"/>
    </source>
</evidence>
<keyword evidence="6 12" id="KW-0507">mRNA processing</keyword>
<dbReference type="GO" id="GO:0030643">
    <property type="term" value="P:intracellular phosphate ion homeostasis"/>
    <property type="evidence" value="ECO:0007669"/>
    <property type="project" value="EnsemblFungi"/>
</dbReference>
<dbReference type="EC" id="3.1.3.16" evidence="4 12"/>
<dbReference type="OrthoDB" id="57957at2759"/>
<evidence type="ECO:0000256" key="3">
    <source>
        <dbReference type="ARBA" id="ARBA00008978"/>
    </source>
</evidence>
<dbReference type="GO" id="GO:0030846">
    <property type="term" value="P:termination of RNA polymerase II transcription, poly(A)-coupled"/>
    <property type="evidence" value="ECO:0007669"/>
    <property type="project" value="EnsemblFungi"/>
</dbReference>
<evidence type="ECO:0000256" key="5">
    <source>
        <dbReference type="ARBA" id="ARBA00017215"/>
    </source>
</evidence>
<dbReference type="FunFam" id="3.40.50.2300:FF:000039">
    <property type="entry name" value="RNA polymerase II subunit A C-terminal domain phosphatase"/>
    <property type="match status" value="1"/>
</dbReference>
<dbReference type="AlphaFoldDB" id="A0A1E4RKQ5"/>
<dbReference type="GO" id="GO:0032215">
    <property type="term" value="P:positive regulation of telomere maintenance via semi-conservative replication"/>
    <property type="evidence" value="ECO:0007669"/>
    <property type="project" value="EnsemblFungi"/>
</dbReference>
<evidence type="ECO:0000256" key="4">
    <source>
        <dbReference type="ARBA" id="ARBA00013081"/>
    </source>
</evidence>
<dbReference type="GO" id="GO:0031564">
    <property type="term" value="P:transcription antitermination"/>
    <property type="evidence" value="ECO:0007669"/>
    <property type="project" value="EnsemblFungi"/>
</dbReference>
<gene>
    <name evidence="13" type="ORF">HYPBUDRAFT_152609</name>
</gene>
<comment type="similarity">
    <text evidence="3 12">Belongs to the SSU72 phosphatase family.</text>
</comment>
<dbReference type="GO" id="GO:0006368">
    <property type="term" value="P:transcription elongation by RNA polymerase II"/>
    <property type="evidence" value="ECO:0007669"/>
    <property type="project" value="EnsemblFungi"/>
</dbReference>
<reference evidence="14" key="1">
    <citation type="submission" date="2016-05" db="EMBL/GenBank/DDBJ databases">
        <title>Comparative genomics of biotechnologically important yeasts.</title>
        <authorList>
            <consortium name="DOE Joint Genome Institute"/>
            <person name="Riley R."/>
            <person name="Haridas S."/>
            <person name="Wolfe K.H."/>
            <person name="Lopes M.R."/>
            <person name="Hittinger C.T."/>
            <person name="Goker M."/>
            <person name="Salamov A."/>
            <person name="Wisecaver J."/>
            <person name="Long T.M."/>
            <person name="Aerts A.L."/>
            <person name="Barry K."/>
            <person name="Choi C."/>
            <person name="Clum A."/>
            <person name="Coughlan A.Y."/>
            <person name="Deshpande S."/>
            <person name="Douglass A.P."/>
            <person name="Hanson S.J."/>
            <person name="Klenk H.-P."/>
            <person name="Labutti K."/>
            <person name="Lapidus A."/>
            <person name="Lindquist E."/>
            <person name="Lipzen A."/>
            <person name="Meier-Kolthoff J.P."/>
            <person name="Ohm R.A."/>
            <person name="Otillar R.P."/>
            <person name="Pangilinan J."/>
            <person name="Peng Y."/>
            <person name="Rokas A."/>
            <person name="Rosa C.A."/>
            <person name="Scheuner C."/>
            <person name="Sibirny A.A."/>
            <person name="Slot J.C."/>
            <person name="Stielow J.B."/>
            <person name="Sun H."/>
            <person name="Kurtzman C.P."/>
            <person name="Blackwell M."/>
            <person name="Grigoriev I.V."/>
            <person name="Jeffries T.W."/>
        </authorList>
    </citation>
    <scope>NUCLEOTIDE SEQUENCE [LARGE SCALE GENOMIC DNA]</scope>
    <source>
        <strain evidence="14">NRRL Y-1933</strain>
    </source>
</reference>
<comment type="subcellular location">
    <subcellularLocation>
        <location evidence="2 12">Nucleus</location>
    </subcellularLocation>
</comment>
<evidence type="ECO:0000256" key="6">
    <source>
        <dbReference type="ARBA" id="ARBA00022664"/>
    </source>
</evidence>
<evidence type="ECO:0000256" key="2">
    <source>
        <dbReference type="ARBA" id="ARBA00004123"/>
    </source>
</evidence>
<organism evidence="13 14">
    <name type="scientific">Hyphopichia burtonii NRRL Y-1933</name>
    <dbReference type="NCBI Taxonomy" id="984485"/>
    <lineage>
        <taxon>Eukaryota</taxon>
        <taxon>Fungi</taxon>
        <taxon>Dikarya</taxon>
        <taxon>Ascomycota</taxon>
        <taxon>Saccharomycotina</taxon>
        <taxon>Pichiomycetes</taxon>
        <taxon>Debaryomycetaceae</taxon>
        <taxon>Hyphopichia</taxon>
    </lineage>
</organism>
<evidence type="ECO:0000256" key="1">
    <source>
        <dbReference type="ARBA" id="ARBA00002497"/>
    </source>
</evidence>
<comment type="function">
    <text evidence="1 12">Processively dephosphorylates Ser-5 of the heptad repeats YSPTSPS in the C-terminal domain of the largest RNA polymerase II subunit (RPB1).</text>
</comment>
<keyword evidence="14" id="KW-1185">Reference proteome</keyword>
<evidence type="ECO:0000256" key="10">
    <source>
        <dbReference type="ARBA" id="ARBA00047761"/>
    </source>
</evidence>
<dbReference type="GO" id="GO:0004725">
    <property type="term" value="F:protein tyrosine phosphatase activity"/>
    <property type="evidence" value="ECO:0007669"/>
    <property type="project" value="EnsemblFungi"/>
</dbReference>
<evidence type="ECO:0000313" key="13">
    <source>
        <dbReference type="EMBL" id="ODV67849.1"/>
    </source>
</evidence>
<evidence type="ECO:0000256" key="9">
    <source>
        <dbReference type="ARBA" id="ARBA00023242"/>
    </source>
</evidence>
<dbReference type="GO" id="GO:0009302">
    <property type="term" value="P:sno(s)RNA transcription"/>
    <property type="evidence" value="ECO:0007669"/>
    <property type="project" value="EnsemblFungi"/>
</dbReference>
<dbReference type="GO" id="GO:0090052">
    <property type="term" value="P:regulation of pericentric heterochromatin formation"/>
    <property type="evidence" value="ECO:0007669"/>
    <property type="project" value="EnsemblFungi"/>
</dbReference>
<evidence type="ECO:0000256" key="11">
    <source>
        <dbReference type="ARBA" id="ARBA00048336"/>
    </source>
</evidence>
<comment type="catalytic activity">
    <reaction evidence="10 12">
        <text>O-phospho-L-seryl-[protein] + H2O = L-seryl-[protein] + phosphate</text>
        <dbReference type="Rhea" id="RHEA:20629"/>
        <dbReference type="Rhea" id="RHEA-COMP:9863"/>
        <dbReference type="Rhea" id="RHEA-COMP:11604"/>
        <dbReference type="ChEBI" id="CHEBI:15377"/>
        <dbReference type="ChEBI" id="CHEBI:29999"/>
        <dbReference type="ChEBI" id="CHEBI:43474"/>
        <dbReference type="ChEBI" id="CHEBI:83421"/>
        <dbReference type="EC" id="3.1.3.16"/>
    </reaction>
</comment>
<dbReference type="GO" id="GO:0031124">
    <property type="term" value="P:mRNA 3'-end processing"/>
    <property type="evidence" value="ECO:0007669"/>
    <property type="project" value="EnsemblFungi"/>
</dbReference>
<evidence type="ECO:0000256" key="7">
    <source>
        <dbReference type="ARBA" id="ARBA00022801"/>
    </source>
</evidence>
<evidence type="ECO:0000256" key="8">
    <source>
        <dbReference type="ARBA" id="ARBA00022912"/>
    </source>
</evidence>
<sequence>MVVEDSLKICTVCASNNNRSMESHKQLQDAGYNVQSFGTGSAVKLPGPSIDRPNVYDFGTPYEYIYQDLTSQECHKMYEANGLITMVNRNRFVKKAPEKWHTNAYAGKFDLVITCEERCFDSVLDDLMLRMTNNKKGPDDDNEIKQVVHIINVDIKDDNENAKIGGKGILKLVNMIHEFTRKEKQKRIDLNEDVEDEDNPILLEDQMMNILADWQKEHTHLPTLYSVSYY</sequence>
<keyword evidence="8 12" id="KW-0904">Protein phosphatase</keyword>
<keyword evidence="9 12" id="KW-0539">Nucleus</keyword>
<name>A0A1E4RKQ5_9ASCO</name>
<dbReference type="GO" id="GO:0000785">
    <property type="term" value="C:chromatin"/>
    <property type="evidence" value="ECO:0007669"/>
    <property type="project" value="EnsemblFungi"/>
</dbReference>
<proteinExistence type="inferred from homology"/>
<dbReference type="GO" id="GO:0001174">
    <property type="term" value="P:transcriptional start site selection at RNA polymerase II promoter"/>
    <property type="evidence" value="ECO:0007669"/>
    <property type="project" value="EnsemblFungi"/>
</dbReference>
<dbReference type="GO" id="GO:0005847">
    <property type="term" value="C:mRNA cleavage and polyadenylation specificity factor complex"/>
    <property type="evidence" value="ECO:0007669"/>
    <property type="project" value="EnsemblFungi"/>
</dbReference>
<comment type="subunit">
    <text evidence="12">Component of the cleavage and polyadenylation factor (CPF) complex.</text>
</comment>
<dbReference type="Gene3D" id="3.40.50.2300">
    <property type="match status" value="2"/>
</dbReference>